<dbReference type="Proteomes" id="UP001515480">
    <property type="component" value="Unassembled WGS sequence"/>
</dbReference>
<sequence>MTDSELATSLSLDAYADGGHSVDHFDGGGAPTGTPAADIVPEGASAGAASPADAHMREIVAVMVRLAPFVSPDVFREAEEQLQLARAEASPTRPRQLLFVASVGEESSGESDSSLSARTSAPRADRDDAGLSFVGGVGEARATTSLTGAICSDMLQQTSIQKIREKHQKALATWRGRANDPDRREARYAMYRGVVRWQWSDPLGAENRVRLPMCVIKQIRQIFPNPVCVVGCDFGAMCEQKKHYVGFRTAVQSRNIREGGC</sequence>
<name>A0AB34J6D5_PRYPA</name>
<feature type="compositionally biased region" description="Low complexity" evidence="1">
    <location>
        <begin position="32"/>
        <end position="49"/>
    </location>
</feature>
<accession>A0AB34J6D5</accession>
<evidence type="ECO:0000256" key="1">
    <source>
        <dbReference type="SAM" id="MobiDB-lite"/>
    </source>
</evidence>
<feature type="region of interest" description="Disordered" evidence="1">
    <location>
        <begin position="103"/>
        <end position="130"/>
    </location>
</feature>
<feature type="compositionally biased region" description="Low complexity" evidence="1">
    <location>
        <begin position="103"/>
        <end position="116"/>
    </location>
</feature>
<organism evidence="2 3">
    <name type="scientific">Prymnesium parvum</name>
    <name type="common">Toxic golden alga</name>
    <dbReference type="NCBI Taxonomy" id="97485"/>
    <lineage>
        <taxon>Eukaryota</taxon>
        <taxon>Haptista</taxon>
        <taxon>Haptophyta</taxon>
        <taxon>Prymnesiophyceae</taxon>
        <taxon>Prymnesiales</taxon>
        <taxon>Prymnesiaceae</taxon>
        <taxon>Prymnesium</taxon>
    </lineage>
</organism>
<proteinExistence type="predicted"/>
<gene>
    <name evidence="2" type="ORF">AB1Y20_001892</name>
</gene>
<keyword evidence="3" id="KW-1185">Reference proteome</keyword>
<comment type="caution">
    <text evidence="2">The sequence shown here is derived from an EMBL/GenBank/DDBJ whole genome shotgun (WGS) entry which is preliminary data.</text>
</comment>
<dbReference type="EMBL" id="JBGBPQ010000011">
    <property type="protein sequence ID" value="KAL1515258.1"/>
    <property type="molecule type" value="Genomic_DNA"/>
</dbReference>
<protein>
    <submittedName>
        <fullName evidence="2">Uncharacterized protein</fullName>
    </submittedName>
</protein>
<dbReference type="AlphaFoldDB" id="A0AB34J6D5"/>
<evidence type="ECO:0000313" key="2">
    <source>
        <dbReference type="EMBL" id="KAL1515258.1"/>
    </source>
</evidence>
<reference evidence="2 3" key="1">
    <citation type="journal article" date="2024" name="Science">
        <title>Giant polyketide synthase enzymes in the biosynthesis of giant marine polyether toxins.</title>
        <authorList>
            <person name="Fallon T.R."/>
            <person name="Shende V.V."/>
            <person name="Wierzbicki I.H."/>
            <person name="Pendleton A.L."/>
            <person name="Watervoot N.F."/>
            <person name="Auber R.P."/>
            <person name="Gonzalez D.J."/>
            <person name="Wisecaver J.H."/>
            <person name="Moore B.S."/>
        </authorList>
    </citation>
    <scope>NUCLEOTIDE SEQUENCE [LARGE SCALE GENOMIC DNA]</scope>
    <source>
        <strain evidence="2 3">12B1</strain>
    </source>
</reference>
<evidence type="ECO:0000313" key="3">
    <source>
        <dbReference type="Proteomes" id="UP001515480"/>
    </source>
</evidence>
<feature type="region of interest" description="Disordered" evidence="1">
    <location>
        <begin position="23"/>
        <end position="49"/>
    </location>
</feature>